<dbReference type="InterPro" id="IPR015285">
    <property type="entry name" value="RIO2_wHTH_N"/>
</dbReference>
<dbReference type="Proteomes" id="UP000816034">
    <property type="component" value="Unassembled WGS sequence"/>
</dbReference>
<dbReference type="SUPFAM" id="SSF56112">
    <property type="entry name" value="Protein kinase-like (PK-like)"/>
    <property type="match status" value="1"/>
</dbReference>
<feature type="domain" description="RIO kinase" evidence="16">
    <location>
        <begin position="65"/>
        <end position="349"/>
    </location>
</feature>
<dbReference type="EC" id="2.7.11.1" evidence="3"/>
<dbReference type="SMART" id="SM00090">
    <property type="entry name" value="RIO"/>
    <property type="match status" value="1"/>
</dbReference>
<dbReference type="GO" id="GO:0046872">
    <property type="term" value="F:metal ion binding"/>
    <property type="evidence" value="ECO:0007669"/>
    <property type="project" value="UniProtKB-KW"/>
</dbReference>
<evidence type="ECO:0000256" key="12">
    <source>
        <dbReference type="ARBA" id="ARBA00048679"/>
    </source>
</evidence>
<dbReference type="RefSeq" id="XP_044549499.1">
    <property type="nucleotide sequence ID" value="XM_044692837.1"/>
</dbReference>
<feature type="region of interest" description="Disordered" evidence="15">
    <location>
        <begin position="382"/>
        <end position="498"/>
    </location>
</feature>
<dbReference type="PANTHER" id="PTHR45852:SF1">
    <property type="entry name" value="SERINE_THREONINE-PROTEIN KINASE RIO2"/>
    <property type="match status" value="1"/>
</dbReference>
<keyword evidence="4" id="KW-0723">Serine/threonine-protein kinase</keyword>
<dbReference type="Pfam" id="PF09202">
    <property type="entry name" value="Rio2_N"/>
    <property type="match status" value="1"/>
</dbReference>
<proteinExistence type="inferred from homology"/>
<accession>A0AA88GTH1</accession>
<dbReference type="Pfam" id="PF01163">
    <property type="entry name" value="RIO1"/>
    <property type="match status" value="1"/>
</dbReference>
<dbReference type="AlphaFoldDB" id="A0AA88GTH1"/>
<keyword evidence="7" id="KW-0547">Nucleotide-binding</keyword>
<gene>
    <name evidence="17" type="ORF">C9374_003321</name>
</gene>
<keyword evidence="5" id="KW-0808">Transferase</keyword>
<evidence type="ECO:0000256" key="8">
    <source>
        <dbReference type="ARBA" id="ARBA00022777"/>
    </source>
</evidence>
<sequence>MVKIDSNKFRYLSNDDFRVLTAIEMGMKNHELVPTPLIERIAGLRHGGTQKVLSLLLKYKLVHHDAKNYDGYHLTYPGYDFLSLKTFMKRGHVIGFGRQIGVGKESDIYLLLSPVKEGEEEETKDEEEGEENIVIEKPTEEIEQFDDEDDEDEFDEKEDEFDGYDLEHKAKQIVIKFHRLGRSSFRAVKNTRDYLGKRSKTTNWLYMSRLSALKEFAFMKAIYDTKCIPVPKPIDCNRHCVLMEHIKGYPLYQIREMKHPLYVYEQCVDLLVKLAQYGLVHGDFNEFNLLVKPKSEKVVVIDFPQMVSTSHPNAEFYFNRDLDCISNFFAKRFSIIIKPEDEEYSRFHPKLSDITKEYSLDVHVEASGFTKEKAKEFDEILKEKEQEETTDIPSDKDDSTVEEPQQGQSSEEQHEEAVDADQSLSDEESPSVVTGTSTTTGRRKKKKAITEDDIKEKVKRDFQKKQYSRAKDIQTAKRNAQKGRDTQKLRRKVKDFDY</sequence>
<dbReference type="InterPro" id="IPR011009">
    <property type="entry name" value="Kinase-like_dom_sf"/>
</dbReference>
<feature type="compositionally biased region" description="Basic and acidic residues" evidence="15">
    <location>
        <begin position="382"/>
        <end position="399"/>
    </location>
</feature>
<keyword evidence="10" id="KW-0460">Magnesium</keyword>
<evidence type="ECO:0000313" key="17">
    <source>
        <dbReference type="EMBL" id="KAG2385506.1"/>
    </source>
</evidence>
<comment type="catalytic activity">
    <reaction evidence="11">
        <text>L-threonyl-[protein] + ATP = O-phospho-L-threonyl-[protein] + ADP + H(+)</text>
        <dbReference type="Rhea" id="RHEA:46608"/>
        <dbReference type="Rhea" id="RHEA-COMP:11060"/>
        <dbReference type="Rhea" id="RHEA-COMP:11605"/>
        <dbReference type="ChEBI" id="CHEBI:15378"/>
        <dbReference type="ChEBI" id="CHEBI:30013"/>
        <dbReference type="ChEBI" id="CHEBI:30616"/>
        <dbReference type="ChEBI" id="CHEBI:61977"/>
        <dbReference type="ChEBI" id="CHEBI:456216"/>
        <dbReference type="EC" id="2.7.11.1"/>
    </reaction>
</comment>
<evidence type="ECO:0000259" key="16">
    <source>
        <dbReference type="SMART" id="SM00090"/>
    </source>
</evidence>
<dbReference type="InterPro" id="IPR030484">
    <property type="entry name" value="Rio2"/>
</dbReference>
<keyword evidence="8" id="KW-0418">Kinase</keyword>
<dbReference type="GO" id="GO:0030490">
    <property type="term" value="P:maturation of SSU-rRNA"/>
    <property type="evidence" value="ECO:0007669"/>
    <property type="project" value="TreeGrafter"/>
</dbReference>
<comment type="similarity">
    <text evidence="2">Belongs to the protein kinase superfamily. RIO-type Ser/Thr kinase family.</text>
</comment>
<reference evidence="17 18" key="1">
    <citation type="journal article" date="2018" name="BMC Genomics">
        <title>The genome of Naegleria lovaniensis, the basis for a comparative approach to unravel pathogenicity factors of the human pathogenic amoeba N. fowleri.</title>
        <authorList>
            <person name="Liechti N."/>
            <person name="Schurch N."/>
            <person name="Bruggmann R."/>
            <person name="Wittwer M."/>
        </authorList>
    </citation>
    <scope>NUCLEOTIDE SEQUENCE [LARGE SCALE GENOMIC DNA]</scope>
    <source>
        <strain evidence="17 18">ATCC 30569</strain>
    </source>
</reference>
<dbReference type="CDD" id="cd05144">
    <property type="entry name" value="RIO2_C"/>
    <property type="match status" value="1"/>
</dbReference>
<dbReference type="InterPro" id="IPR018934">
    <property type="entry name" value="RIO_dom"/>
</dbReference>
<dbReference type="PANTHER" id="PTHR45852">
    <property type="entry name" value="SER/THR-PROTEIN KINASE RIO2"/>
    <property type="match status" value="1"/>
</dbReference>
<dbReference type="SUPFAM" id="SSF46785">
    <property type="entry name" value="Winged helix' DNA-binding domain"/>
    <property type="match status" value="1"/>
</dbReference>
<organism evidence="17 18">
    <name type="scientific">Naegleria lovaniensis</name>
    <name type="common">Amoeba</name>
    <dbReference type="NCBI Taxonomy" id="51637"/>
    <lineage>
        <taxon>Eukaryota</taxon>
        <taxon>Discoba</taxon>
        <taxon>Heterolobosea</taxon>
        <taxon>Tetramitia</taxon>
        <taxon>Eutetramitia</taxon>
        <taxon>Vahlkampfiidae</taxon>
        <taxon>Naegleria</taxon>
    </lineage>
</organism>
<comment type="caution">
    <text evidence="17">The sequence shown here is derived from an EMBL/GenBank/DDBJ whole genome shotgun (WGS) entry which is preliminary data.</text>
</comment>
<dbReference type="InterPro" id="IPR036390">
    <property type="entry name" value="WH_DNA-bd_sf"/>
</dbReference>
<name>A0AA88GTH1_NAELO</name>
<dbReference type="Gene3D" id="1.10.10.10">
    <property type="entry name" value="Winged helix-like DNA-binding domain superfamily/Winged helix DNA-binding domain"/>
    <property type="match status" value="1"/>
</dbReference>
<dbReference type="FunFam" id="1.10.10.10:FF:000053">
    <property type="entry name" value="Serine/threonine-protein kinase RIO2"/>
    <property type="match status" value="1"/>
</dbReference>
<keyword evidence="18" id="KW-1185">Reference proteome</keyword>
<dbReference type="Gene3D" id="1.10.510.10">
    <property type="entry name" value="Transferase(Phosphotransferase) domain 1"/>
    <property type="match status" value="1"/>
</dbReference>
<dbReference type="GO" id="GO:0005829">
    <property type="term" value="C:cytosol"/>
    <property type="evidence" value="ECO:0007669"/>
    <property type="project" value="TreeGrafter"/>
</dbReference>
<evidence type="ECO:0000256" key="7">
    <source>
        <dbReference type="ARBA" id="ARBA00022741"/>
    </source>
</evidence>
<comment type="catalytic activity">
    <reaction evidence="12">
        <text>L-seryl-[protein] + ATP = O-phospho-L-seryl-[protein] + ADP + H(+)</text>
        <dbReference type="Rhea" id="RHEA:17989"/>
        <dbReference type="Rhea" id="RHEA-COMP:9863"/>
        <dbReference type="Rhea" id="RHEA-COMP:11604"/>
        <dbReference type="ChEBI" id="CHEBI:15378"/>
        <dbReference type="ChEBI" id="CHEBI:29999"/>
        <dbReference type="ChEBI" id="CHEBI:30616"/>
        <dbReference type="ChEBI" id="CHEBI:83421"/>
        <dbReference type="ChEBI" id="CHEBI:456216"/>
        <dbReference type="EC" id="2.7.11.1"/>
    </reaction>
</comment>
<dbReference type="GO" id="GO:0030688">
    <property type="term" value="C:preribosome, small subunit precursor"/>
    <property type="evidence" value="ECO:0007669"/>
    <property type="project" value="TreeGrafter"/>
</dbReference>
<evidence type="ECO:0000313" key="18">
    <source>
        <dbReference type="Proteomes" id="UP000816034"/>
    </source>
</evidence>
<feature type="compositionally biased region" description="Basic and acidic residues" evidence="15">
    <location>
        <begin position="448"/>
        <end position="475"/>
    </location>
</feature>
<dbReference type="GO" id="GO:0005524">
    <property type="term" value="F:ATP binding"/>
    <property type="evidence" value="ECO:0007669"/>
    <property type="project" value="UniProtKB-KW"/>
</dbReference>
<dbReference type="InterPro" id="IPR000687">
    <property type="entry name" value="RIO_kinase"/>
</dbReference>
<dbReference type="InterPro" id="IPR036388">
    <property type="entry name" value="WH-like_DNA-bd_sf"/>
</dbReference>
<dbReference type="InterPro" id="IPR018935">
    <property type="entry name" value="RIO_kinase_CS"/>
</dbReference>
<evidence type="ECO:0000256" key="4">
    <source>
        <dbReference type="ARBA" id="ARBA00022527"/>
    </source>
</evidence>
<comment type="cofactor">
    <cofactor evidence="1">
        <name>Mg(2+)</name>
        <dbReference type="ChEBI" id="CHEBI:18420"/>
    </cofactor>
</comment>
<evidence type="ECO:0000256" key="13">
    <source>
        <dbReference type="ARBA" id="ARBA00068353"/>
    </source>
</evidence>
<keyword evidence="6" id="KW-0479">Metal-binding</keyword>
<evidence type="ECO:0000256" key="3">
    <source>
        <dbReference type="ARBA" id="ARBA00012513"/>
    </source>
</evidence>
<evidence type="ECO:0000256" key="2">
    <source>
        <dbReference type="ARBA" id="ARBA00009196"/>
    </source>
</evidence>
<protein>
    <recommendedName>
        <fullName evidence="13">Serine/threonine-protein kinase RIO2</fullName>
        <ecNumber evidence="3">2.7.11.1</ecNumber>
    </recommendedName>
    <alternativeName>
        <fullName evidence="14">Serine/threonine-protein kinase rio2</fullName>
    </alternativeName>
</protein>
<evidence type="ECO:0000256" key="9">
    <source>
        <dbReference type="ARBA" id="ARBA00022840"/>
    </source>
</evidence>
<dbReference type="PROSITE" id="PS01245">
    <property type="entry name" value="RIO1"/>
    <property type="match status" value="1"/>
</dbReference>
<evidence type="ECO:0000256" key="6">
    <source>
        <dbReference type="ARBA" id="ARBA00022723"/>
    </source>
</evidence>
<feature type="compositionally biased region" description="Low complexity" evidence="15">
    <location>
        <begin position="431"/>
        <end position="440"/>
    </location>
</feature>
<dbReference type="EMBL" id="PYSW02000018">
    <property type="protein sequence ID" value="KAG2385506.1"/>
    <property type="molecule type" value="Genomic_DNA"/>
</dbReference>
<dbReference type="FunFam" id="3.30.200.20:FF:000052">
    <property type="entry name" value="Serine/threonine-protein kinase RIO2"/>
    <property type="match status" value="1"/>
</dbReference>
<evidence type="ECO:0000256" key="11">
    <source>
        <dbReference type="ARBA" id="ARBA00047899"/>
    </source>
</evidence>
<keyword evidence="9" id="KW-0067">ATP-binding</keyword>
<evidence type="ECO:0000256" key="10">
    <source>
        <dbReference type="ARBA" id="ARBA00022842"/>
    </source>
</evidence>
<dbReference type="GeneID" id="68095776"/>
<evidence type="ECO:0000256" key="1">
    <source>
        <dbReference type="ARBA" id="ARBA00001946"/>
    </source>
</evidence>
<evidence type="ECO:0000256" key="5">
    <source>
        <dbReference type="ARBA" id="ARBA00022679"/>
    </source>
</evidence>
<dbReference type="Gene3D" id="3.30.200.20">
    <property type="entry name" value="Phosphorylase Kinase, domain 1"/>
    <property type="match status" value="1"/>
</dbReference>
<evidence type="ECO:0000256" key="15">
    <source>
        <dbReference type="SAM" id="MobiDB-lite"/>
    </source>
</evidence>
<evidence type="ECO:0000256" key="14">
    <source>
        <dbReference type="ARBA" id="ARBA00068837"/>
    </source>
</evidence>
<dbReference type="GO" id="GO:0004674">
    <property type="term" value="F:protein serine/threonine kinase activity"/>
    <property type="evidence" value="ECO:0007669"/>
    <property type="project" value="UniProtKB-KW"/>
</dbReference>
<feature type="compositionally biased region" description="Basic and acidic residues" evidence="15">
    <location>
        <begin position="482"/>
        <end position="498"/>
    </location>
</feature>